<dbReference type="InterPro" id="IPR013320">
    <property type="entry name" value="ConA-like_dom_sf"/>
</dbReference>
<dbReference type="AlphaFoldDB" id="A0A914DMG3"/>
<dbReference type="InterPro" id="IPR001870">
    <property type="entry name" value="B30.2/SPRY"/>
</dbReference>
<dbReference type="InterPro" id="IPR024964">
    <property type="entry name" value="CTLH/CRA"/>
</dbReference>
<dbReference type="SMART" id="SM00449">
    <property type="entry name" value="SPRY"/>
    <property type="match status" value="1"/>
</dbReference>
<reference evidence="6" key="1">
    <citation type="submission" date="2022-11" db="UniProtKB">
        <authorList>
            <consortium name="WormBaseParasite"/>
        </authorList>
    </citation>
    <scope>IDENTIFICATION</scope>
</reference>
<dbReference type="Gene3D" id="2.60.120.920">
    <property type="match status" value="1"/>
</dbReference>
<proteinExistence type="inferred from homology"/>
<dbReference type="Pfam" id="PF10607">
    <property type="entry name" value="CTLH"/>
    <property type="match status" value="2"/>
</dbReference>
<protein>
    <submittedName>
        <fullName evidence="6">Ran-binding protein 9</fullName>
    </submittedName>
</protein>
<dbReference type="PANTHER" id="PTHR12864">
    <property type="entry name" value="RAN BINDING PROTEIN 9-RELATED"/>
    <property type="match status" value="1"/>
</dbReference>
<dbReference type="PROSITE" id="PS50896">
    <property type="entry name" value="LISH"/>
    <property type="match status" value="1"/>
</dbReference>
<evidence type="ECO:0000313" key="5">
    <source>
        <dbReference type="Proteomes" id="UP000887540"/>
    </source>
</evidence>
<evidence type="ECO:0000313" key="6">
    <source>
        <dbReference type="WBParaSite" id="ACRNAN_scaffold2981.g20818.t1"/>
    </source>
</evidence>
<dbReference type="WBParaSite" id="ACRNAN_scaffold2981.g20818.t1">
    <property type="protein sequence ID" value="ACRNAN_scaffold2981.g20818.t1"/>
    <property type="gene ID" value="ACRNAN_scaffold2981.g20818"/>
</dbReference>
<dbReference type="PROSITE" id="PS50188">
    <property type="entry name" value="B302_SPRY"/>
    <property type="match status" value="1"/>
</dbReference>
<dbReference type="InterPro" id="IPR043136">
    <property type="entry name" value="B30.2/SPRY_sf"/>
</dbReference>
<feature type="region of interest" description="Disordered" evidence="2">
    <location>
        <begin position="385"/>
        <end position="473"/>
    </location>
</feature>
<dbReference type="InterPro" id="IPR013144">
    <property type="entry name" value="CRA_dom"/>
</dbReference>
<dbReference type="Pfam" id="PF00622">
    <property type="entry name" value="SPRY"/>
    <property type="match status" value="1"/>
</dbReference>
<dbReference type="InterPro" id="IPR035782">
    <property type="entry name" value="SPRY_RanBP9/10"/>
</dbReference>
<dbReference type="InterPro" id="IPR003877">
    <property type="entry name" value="SPRY_dom"/>
</dbReference>
<dbReference type="InterPro" id="IPR050618">
    <property type="entry name" value="Ubq-SigPath_Reg"/>
</dbReference>
<sequence length="652" mass="72432">MDDIPMVDDSPEALLPHQNFSVDVVLGSDESKATGSSISPNEGPLFKSDYFEENEIVIVENFKKLYPHVDFKKQQIPRCWNTTDRYHSLNISTDLLKVRYKGIMPSRQVAIAMRLLGKGQTHKDAAAVRANCPIPKTCGVYYFEVLIASKGLNGYMGIGLSERNVNLNRLPGWDQISYGYHGDDGNFFASSGKGIEYGPTFTTGDVVGCGINFVTREIFFTKNGINIGVAQRNIPIINDLFPTVGMQTMDEMVDTNFGQKPFIYNIQADIEAAERLTINSIRNMELPQERAIWMNRAISTWLAHEGYSQALESFNKATGLTETEAKESLENRKNLSKLIISGKVSEAIKIVEEFYPHLMDENKQLSLLLKTQQFIEMLRNINNQDTSSMNGSSHSTSHTSNSEPLALDLSSLSSRSAPSTSRGNGSKRQNLKRRSSQEDEHRQSPRRALHETVPTDFRNGNSSHSEEPMDVGPECTNGNSVSTTNGCSAGLSSTTIITEPIDGEANGDIVDLTVDGLLPPNTGLTNGYSKTELLPFEKYQPLIEFGQDTFSLFKQVRDCPSQLVTRMNDAFSLICYTDLNQSDKTYLFEQSQRELVANALNSAVLQHLGKENVSPLDKYIVKAHHLREKVLNTTGGAVYADVNRMVFGDSPK</sequence>
<feature type="domain" description="B30.2/SPRY" evidence="3">
    <location>
        <begin position="58"/>
        <end position="262"/>
    </location>
</feature>
<name>A0A914DMG3_9BILA</name>
<dbReference type="CDD" id="cd12909">
    <property type="entry name" value="SPRY_RanBP9_10"/>
    <property type="match status" value="1"/>
</dbReference>
<evidence type="ECO:0000259" key="4">
    <source>
        <dbReference type="PROSITE" id="PS50897"/>
    </source>
</evidence>
<comment type="similarity">
    <text evidence="1">Belongs to the RANBP9/10 family.</text>
</comment>
<dbReference type="Proteomes" id="UP000887540">
    <property type="component" value="Unplaced"/>
</dbReference>
<evidence type="ECO:0000256" key="2">
    <source>
        <dbReference type="SAM" id="MobiDB-lite"/>
    </source>
</evidence>
<feature type="domain" description="CTLH" evidence="4">
    <location>
        <begin position="328"/>
        <end position="385"/>
    </location>
</feature>
<dbReference type="PROSITE" id="PS50897">
    <property type="entry name" value="CTLH"/>
    <property type="match status" value="1"/>
</dbReference>
<dbReference type="SMART" id="SM00757">
    <property type="entry name" value="CRA"/>
    <property type="match status" value="1"/>
</dbReference>
<feature type="compositionally biased region" description="Low complexity" evidence="2">
    <location>
        <begin position="386"/>
        <end position="422"/>
    </location>
</feature>
<organism evidence="5 6">
    <name type="scientific">Acrobeloides nanus</name>
    <dbReference type="NCBI Taxonomy" id="290746"/>
    <lineage>
        <taxon>Eukaryota</taxon>
        <taxon>Metazoa</taxon>
        <taxon>Ecdysozoa</taxon>
        <taxon>Nematoda</taxon>
        <taxon>Chromadorea</taxon>
        <taxon>Rhabditida</taxon>
        <taxon>Tylenchina</taxon>
        <taxon>Cephalobomorpha</taxon>
        <taxon>Cephaloboidea</taxon>
        <taxon>Cephalobidae</taxon>
        <taxon>Acrobeloides</taxon>
    </lineage>
</organism>
<accession>A0A914DMG3</accession>
<dbReference type="SMART" id="SM00668">
    <property type="entry name" value="CTLH"/>
    <property type="match status" value="1"/>
</dbReference>
<dbReference type="InterPro" id="IPR006594">
    <property type="entry name" value="LisH"/>
</dbReference>
<evidence type="ECO:0000259" key="3">
    <source>
        <dbReference type="PROSITE" id="PS50188"/>
    </source>
</evidence>
<dbReference type="InterPro" id="IPR006595">
    <property type="entry name" value="CTLH_C"/>
</dbReference>
<evidence type="ECO:0000256" key="1">
    <source>
        <dbReference type="ARBA" id="ARBA00006535"/>
    </source>
</evidence>
<dbReference type="SUPFAM" id="SSF49899">
    <property type="entry name" value="Concanavalin A-like lectins/glucanases"/>
    <property type="match status" value="1"/>
</dbReference>
<keyword evidence="5" id="KW-1185">Reference proteome</keyword>